<sequence>MGFCDLLGFLFVSYCVRQKNVEKKPSEKFDIEFQWSYINFTWRSPMDYHRAVSNLRYIPENNAMAGIKYYNDRMYIALPRLRKGTPVTLAFIPINSKSKNNPLLRPYPSWEMNVGKNCSSFQNVQSMEIDRFGVMWVIDGVRMNGLTKCPPKIVLLDLKDGGRVLHTYVVPNDVSLYQGGFLNDIVVDESDGGFAYITDNSVQDPGLVVYSRVYNKSWKLRDASMFGEIDASDFAVDGLMNDDLVPIDGIALGPLPVRRKDSRMVYYCALSGYSLYGISAAVLKNEELCKTGEWRRDIEYIGKKKSQSDGLIMDNKGNLYYGLLSRYGVAKWNTKKPLQSARNVEKDKTKFVWPDSFSFDMDGNLYLLANGINKFFSLTYELRLSSDMKFKILRSYTGTNSYLYS</sequence>
<name>A0AAN7ZG17_9COLE</name>
<dbReference type="Proteomes" id="UP001329430">
    <property type="component" value="Chromosome 6"/>
</dbReference>
<dbReference type="Gene3D" id="2.120.10.30">
    <property type="entry name" value="TolB, C-terminal domain"/>
    <property type="match status" value="1"/>
</dbReference>
<keyword evidence="3" id="KW-0964">Secreted</keyword>
<evidence type="ECO:0000313" key="5">
    <source>
        <dbReference type="EMBL" id="KAK5642287.1"/>
    </source>
</evidence>
<dbReference type="InterPro" id="IPR011042">
    <property type="entry name" value="6-blade_b-propeller_TolB-like"/>
</dbReference>
<protein>
    <submittedName>
        <fullName evidence="5">Uncharacterized protein</fullName>
    </submittedName>
</protein>
<dbReference type="PANTHER" id="PTHR10009">
    <property type="entry name" value="PROTEIN YELLOW-RELATED"/>
    <property type="match status" value="1"/>
</dbReference>
<dbReference type="InterPro" id="IPR017996">
    <property type="entry name" value="MRJP/yellow-related"/>
</dbReference>
<gene>
    <name evidence="5" type="ORF">RI129_008454</name>
</gene>
<dbReference type="PANTHER" id="PTHR10009:SF18">
    <property type="entry name" value="PROTEIN YELLOW-LIKE PROTEIN"/>
    <property type="match status" value="1"/>
</dbReference>
<comment type="subcellular location">
    <subcellularLocation>
        <location evidence="1">Secreted</location>
    </subcellularLocation>
</comment>
<evidence type="ECO:0000256" key="1">
    <source>
        <dbReference type="ARBA" id="ARBA00004613"/>
    </source>
</evidence>
<evidence type="ECO:0000256" key="3">
    <source>
        <dbReference type="ARBA" id="ARBA00022525"/>
    </source>
</evidence>
<comment type="similarity">
    <text evidence="2">Belongs to the major royal jelly protein family.</text>
</comment>
<dbReference type="AlphaFoldDB" id="A0AAN7ZG17"/>
<organism evidence="5 6">
    <name type="scientific">Pyrocoelia pectoralis</name>
    <dbReference type="NCBI Taxonomy" id="417401"/>
    <lineage>
        <taxon>Eukaryota</taxon>
        <taxon>Metazoa</taxon>
        <taxon>Ecdysozoa</taxon>
        <taxon>Arthropoda</taxon>
        <taxon>Hexapoda</taxon>
        <taxon>Insecta</taxon>
        <taxon>Pterygota</taxon>
        <taxon>Neoptera</taxon>
        <taxon>Endopterygota</taxon>
        <taxon>Coleoptera</taxon>
        <taxon>Polyphaga</taxon>
        <taxon>Elateriformia</taxon>
        <taxon>Elateroidea</taxon>
        <taxon>Lampyridae</taxon>
        <taxon>Lampyrinae</taxon>
        <taxon>Pyrocoelia</taxon>
    </lineage>
</organism>
<dbReference type="EMBL" id="JAVRBK010000006">
    <property type="protein sequence ID" value="KAK5642287.1"/>
    <property type="molecule type" value="Genomic_DNA"/>
</dbReference>
<dbReference type="Pfam" id="PF03022">
    <property type="entry name" value="MRJP"/>
    <property type="match status" value="1"/>
</dbReference>
<evidence type="ECO:0000256" key="2">
    <source>
        <dbReference type="ARBA" id="ARBA00009127"/>
    </source>
</evidence>
<evidence type="ECO:0000256" key="4">
    <source>
        <dbReference type="ARBA" id="ARBA00022729"/>
    </source>
</evidence>
<comment type="caution">
    <text evidence="5">The sequence shown here is derived from an EMBL/GenBank/DDBJ whole genome shotgun (WGS) entry which is preliminary data.</text>
</comment>
<accession>A0AAN7ZG17</accession>
<keyword evidence="4" id="KW-0732">Signal</keyword>
<reference evidence="5 6" key="1">
    <citation type="journal article" date="2024" name="Insects">
        <title>An Improved Chromosome-Level Genome Assembly of the Firefly Pyrocoelia pectoralis.</title>
        <authorList>
            <person name="Fu X."/>
            <person name="Meyer-Rochow V.B."/>
            <person name="Ballantyne L."/>
            <person name="Zhu X."/>
        </authorList>
    </citation>
    <scope>NUCLEOTIDE SEQUENCE [LARGE SCALE GENOMIC DNA]</scope>
    <source>
        <strain evidence="5">XCY_ONT2</strain>
    </source>
</reference>
<proteinExistence type="inferred from homology"/>
<dbReference type="FunFam" id="2.120.10.30:FF:000045">
    <property type="entry name" value="Blast:Protein yellow"/>
    <property type="match status" value="1"/>
</dbReference>
<keyword evidence="6" id="KW-1185">Reference proteome</keyword>
<evidence type="ECO:0000313" key="6">
    <source>
        <dbReference type="Proteomes" id="UP001329430"/>
    </source>
</evidence>
<dbReference type="GO" id="GO:0005576">
    <property type="term" value="C:extracellular region"/>
    <property type="evidence" value="ECO:0007669"/>
    <property type="project" value="UniProtKB-SubCell"/>
</dbReference>
<dbReference type="SUPFAM" id="SSF63829">
    <property type="entry name" value="Calcium-dependent phosphotriesterase"/>
    <property type="match status" value="1"/>
</dbReference>